<feature type="binding site" evidence="12 13">
    <location>
        <position position="62"/>
    </location>
    <ligand>
        <name>ATP</name>
        <dbReference type="ChEBI" id="CHEBI:30616"/>
    </ligand>
</feature>
<feature type="active site" description="Pros-phosphohistidine intermediate" evidence="12 13">
    <location>
        <position position="120"/>
    </location>
</feature>
<comment type="cofactor">
    <cofactor evidence="1 12">
        <name>Mg(2+)</name>
        <dbReference type="ChEBI" id="CHEBI:18420"/>
    </cofactor>
</comment>
<evidence type="ECO:0000256" key="8">
    <source>
        <dbReference type="ARBA" id="ARBA00022777"/>
    </source>
</evidence>
<feature type="binding site" evidence="12 13">
    <location>
        <position position="14"/>
    </location>
    <ligand>
        <name>ATP</name>
        <dbReference type="ChEBI" id="CHEBI:30616"/>
    </ligand>
</feature>
<evidence type="ECO:0000256" key="5">
    <source>
        <dbReference type="ARBA" id="ARBA00022679"/>
    </source>
</evidence>
<dbReference type="SUPFAM" id="SSF54919">
    <property type="entry name" value="Nucleoside diphosphate kinase, NDK"/>
    <property type="match status" value="1"/>
</dbReference>
<dbReference type="PROSITE" id="PS51374">
    <property type="entry name" value="NDPK_LIKE"/>
    <property type="match status" value="1"/>
</dbReference>
<feature type="binding site" evidence="12 13">
    <location>
        <position position="90"/>
    </location>
    <ligand>
        <name>ATP</name>
        <dbReference type="ChEBI" id="CHEBI:30616"/>
    </ligand>
</feature>
<dbReference type="PATRIC" id="fig|1619019.3.peg.278"/>
<dbReference type="AlphaFoldDB" id="A0A0G0PW34"/>
<evidence type="ECO:0000313" key="16">
    <source>
        <dbReference type="EMBL" id="KKR02380.1"/>
    </source>
</evidence>
<feature type="binding site" evidence="12 13">
    <location>
        <position position="96"/>
    </location>
    <ligand>
        <name>ATP</name>
        <dbReference type="ChEBI" id="CHEBI:30616"/>
    </ligand>
</feature>
<dbReference type="GO" id="GO:0006228">
    <property type="term" value="P:UTP biosynthetic process"/>
    <property type="evidence" value="ECO:0007669"/>
    <property type="project" value="UniProtKB-UniRule"/>
</dbReference>
<dbReference type="CDD" id="cd04413">
    <property type="entry name" value="NDPk_I"/>
    <property type="match status" value="1"/>
</dbReference>
<dbReference type="InterPro" id="IPR036850">
    <property type="entry name" value="NDK-like_dom_sf"/>
</dbReference>
<accession>A0A0G0PW34</accession>
<protein>
    <recommendedName>
        <fullName evidence="4 12">Nucleoside diphosphate kinase</fullName>
        <shortName evidence="12">NDK</shortName>
        <shortName evidence="12">NDP kinase</shortName>
        <ecNumber evidence="3 12">2.7.4.6</ecNumber>
    </recommendedName>
    <alternativeName>
        <fullName evidence="12">Nucleoside-2-P kinase</fullName>
    </alternativeName>
</protein>
<comment type="similarity">
    <text evidence="2 12 13 14">Belongs to the NDK family.</text>
</comment>
<sequence length="159" mass="18150">MINTKTEKTLIILKPDAMQRGLMGEILSRFERKGVKFVGLKLVKLSDVLLDKHYAQHKGKHFFEPTKQYMKMMPVVVAILEGMEAVRVVRSICGPTDGKNAPAGTIRGDFSMSIARNIIHSSEDLKSAQREIKLYFKPSELFEYERPNEAFHHDTDRGE</sequence>
<evidence type="ECO:0000256" key="4">
    <source>
        <dbReference type="ARBA" id="ARBA00017632"/>
    </source>
</evidence>
<dbReference type="GO" id="GO:0005737">
    <property type="term" value="C:cytoplasm"/>
    <property type="evidence" value="ECO:0007669"/>
    <property type="project" value="UniProtKB-SubCell"/>
</dbReference>
<dbReference type="EMBL" id="LBWF01000003">
    <property type="protein sequence ID" value="KKR02380.1"/>
    <property type="molecule type" value="Genomic_DNA"/>
</dbReference>
<dbReference type="Gene3D" id="3.30.70.141">
    <property type="entry name" value="Nucleoside diphosphate kinase-like domain"/>
    <property type="match status" value="1"/>
</dbReference>
<keyword evidence="7 12" id="KW-0547">Nucleotide-binding</keyword>
<comment type="caution">
    <text evidence="16">The sequence shown here is derived from an EMBL/GenBank/DDBJ whole genome shotgun (WGS) entry which is preliminary data.</text>
</comment>
<reference evidence="16" key="1">
    <citation type="journal article" date="2015" name="Nature">
        <title>rRNA introns, odd ribosomes, and small enigmatic genomes across a large radiation of phyla.</title>
        <authorList>
            <person name="Brown C.T."/>
            <person name="Hug L.A."/>
            <person name="Thomas B.C."/>
            <person name="Sharon I."/>
            <person name="Castelle C.J."/>
            <person name="Singh A."/>
            <person name="Wilkins M.J."/>
            <person name="Williams K.H."/>
            <person name="Banfield J.F."/>
        </authorList>
    </citation>
    <scope>NUCLEOTIDE SEQUENCE [LARGE SCALE GENOMIC DNA]</scope>
</reference>
<dbReference type="Pfam" id="PF00334">
    <property type="entry name" value="NDK"/>
    <property type="match status" value="1"/>
</dbReference>
<keyword evidence="5 12" id="KW-0808">Transferase</keyword>
<evidence type="ECO:0000256" key="11">
    <source>
        <dbReference type="ARBA" id="ARBA00023080"/>
    </source>
</evidence>
<comment type="catalytic activity">
    <reaction evidence="12">
        <text>a 2'-deoxyribonucleoside 5'-diphosphate + ATP = a 2'-deoxyribonucleoside 5'-triphosphate + ADP</text>
        <dbReference type="Rhea" id="RHEA:44640"/>
        <dbReference type="ChEBI" id="CHEBI:30616"/>
        <dbReference type="ChEBI" id="CHEBI:61560"/>
        <dbReference type="ChEBI" id="CHEBI:73316"/>
        <dbReference type="ChEBI" id="CHEBI:456216"/>
        <dbReference type="EC" id="2.7.4.6"/>
    </reaction>
</comment>
<keyword evidence="11 12" id="KW-0546">Nucleotide metabolism</keyword>
<name>A0A0G0PW34_YANXG</name>
<dbReference type="GO" id="GO:0004550">
    <property type="term" value="F:nucleoside diphosphate kinase activity"/>
    <property type="evidence" value="ECO:0007669"/>
    <property type="project" value="UniProtKB-UniRule"/>
</dbReference>
<evidence type="ECO:0000256" key="3">
    <source>
        <dbReference type="ARBA" id="ARBA00012966"/>
    </source>
</evidence>
<comment type="subcellular location">
    <subcellularLocation>
        <location evidence="12">Cytoplasm</location>
    </subcellularLocation>
</comment>
<dbReference type="InterPro" id="IPR001564">
    <property type="entry name" value="Nucleoside_diP_kinase"/>
</dbReference>
<dbReference type="InterPro" id="IPR034907">
    <property type="entry name" value="NDK-like_dom"/>
</dbReference>
<keyword evidence="9 12" id="KW-0067">ATP-binding</keyword>
<dbReference type="Proteomes" id="UP000034845">
    <property type="component" value="Unassembled WGS sequence"/>
</dbReference>
<dbReference type="PRINTS" id="PR01243">
    <property type="entry name" value="NUCDPKINASE"/>
</dbReference>
<evidence type="ECO:0000256" key="10">
    <source>
        <dbReference type="ARBA" id="ARBA00022842"/>
    </source>
</evidence>
<feature type="domain" description="Nucleoside diphosphate kinase-like" evidence="15">
    <location>
        <begin position="6"/>
        <end position="143"/>
    </location>
</feature>
<evidence type="ECO:0000256" key="12">
    <source>
        <dbReference type="HAMAP-Rule" id="MF_00451"/>
    </source>
</evidence>
<gene>
    <name evidence="12" type="primary">ndk</name>
    <name evidence="16" type="ORF">UT29_C0003G0036</name>
</gene>
<keyword evidence="8 12" id="KW-0418">Kinase</keyword>
<evidence type="ECO:0000256" key="7">
    <source>
        <dbReference type="ARBA" id="ARBA00022741"/>
    </source>
</evidence>
<evidence type="ECO:0000256" key="2">
    <source>
        <dbReference type="ARBA" id="ARBA00008142"/>
    </source>
</evidence>
<feature type="binding site" evidence="12 13">
    <location>
        <position position="107"/>
    </location>
    <ligand>
        <name>ATP</name>
        <dbReference type="ChEBI" id="CHEBI:30616"/>
    </ligand>
</feature>
<comment type="subunit">
    <text evidence="12">Homotetramer.</text>
</comment>
<comment type="function">
    <text evidence="12">Major role in the synthesis of nucleoside triphosphates other than ATP. The ATP gamma phosphate is transferred to the NDP beta phosphate via a ping-pong mechanism, using a phosphorylated active-site intermediate.</text>
</comment>
<dbReference type="PANTHER" id="PTHR11349">
    <property type="entry name" value="NUCLEOSIDE DIPHOSPHATE KINASE"/>
    <property type="match status" value="1"/>
</dbReference>
<comment type="catalytic activity">
    <reaction evidence="12">
        <text>a ribonucleoside 5'-diphosphate + ATP = a ribonucleoside 5'-triphosphate + ADP</text>
        <dbReference type="Rhea" id="RHEA:18113"/>
        <dbReference type="ChEBI" id="CHEBI:30616"/>
        <dbReference type="ChEBI" id="CHEBI:57930"/>
        <dbReference type="ChEBI" id="CHEBI:61557"/>
        <dbReference type="ChEBI" id="CHEBI:456216"/>
        <dbReference type="EC" id="2.7.4.6"/>
    </reaction>
</comment>
<keyword evidence="10 12" id="KW-0460">Magnesium</keyword>
<dbReference type="FunFam" id="3.30.70.141:FF:000003">
    <property type="entry name" value="Nucleoside diphosphate kinase"/>
    <property type="match status" value="1"/>
</dbReference>
<evidence type="ECO:0000256" key="1">
    <source>
        <dbReference type="ARBA" id="ARBA00001946"/>
    </source>
</evidence>
<dbReference type="GO" id="GO:0005524">
    <property type="term" value="F:ATP binding"/>
    <property type="evidence" value="ECO:0007669"/>
    <property type="project" value="UniProtKB-UniRule"/>
</dbReference>
<dbReference type="SMART" id="SM00562">
    <property type="entry name" value="NDK"/>
    <property type="match status" value="1"/>
</dbReference>
<evidence type="ECO:0000256" key="14">
    <source>
        <dbReference type="RuleBase" id="RU004011"/>
    </source>
</evidence>
<dbReference type="GO" id="GO:0046872">
    <property type="term" value="F:metal ion binding"/>
    <property type="evidence" value="ECO:0007669"/>
    <property type="project" value="UniProtKB-KW"/>
</dbReference>
<evidence type="ECO:0000256" key="13">
    <source>
        <dbReference type="PROSITE-ProRule" id="PRU00706"/>
    </source>
</evidence>
<dbReference type="EC" id="2.7.4.6" evidence="3 12"/>
<evidence type="ECO:0000256" key="6">
    <source>
        <dbReference type="ARBA" id="ARBA00022723"/>
    </source>
</evidence>
<evidence type="ECO:0000256" key="9">
    <source>
        <dbReference type="ARBA" id="ARBA00022840"/>
    </source>
</evidence>
<feature type="binding site" evidence="12 13">
    <location>
        <position position="117"/>
    </location>
    <ligand>
        <name>ATP</name>
        <dbReference type="ChEBI" id="CHEBI:30616"/>
    </ligand>
</feature>
<proteinExistence type="inferred from homology"/>
<dbReference type="NCBIfam" id="NF001908">
    <property type="entry name" value="PRK00668.1"/>
    <property type="match status" value="1"/>
</dbReference>
<dbReference type="GO" id="GO:0006241">
    <property type="term" value="P:CTP biosynthetic process"/>
    <property type="evidence" value="ECO:0007669"/>
    <property type="project" value="UniProtKB-UniRule"/>
</dbReference>
<keyword evidence="12" id="KW-0963">Cytoplasm</keyword>
<keyword evidence="12" id="KW-0597">Phosphoprotein</keyword>
<dbReference type="HAMAP" id="MF_00451">
    <property type="entry name" value="NDP_kinase"/>
    <property type="match status" value="1"/>
</dbReference>
<evidence type="ECO:0000259" key="15">
    <source>
        <dbReference type="SMART" id="SM00562"/>
    </source>
</evidence>
<organism evidence="16">
    <name type="scientific">Yanofskybacteria sp. (strain GW2011_GWA1_39_13)</name>
    <dbReference type="NCBI Taxonomy" id="1619019"/>
    <lineage>
        <taxon>Bacteria</taxon>
        <taxon>Candidatus Yanofskyibacteriota</taxon>
    </lineage>
</organism>
<dbReference type="GO" id="GO:0006183">
    <property type="term" value="P:GTP biosynthetic process"/>
    <property type="evidence" value="ECO:0007669"/>
    <property type="project" value="UniProtKB-UniRule"/>
</dbReference>
<keyword evidence="6 12" id="KW-0479">Metal-binding</keyword>